<organism evidence="13">
    <name type="scientific">Tanacetum cinerariifolium</name>
    <name type="common">Dalmatian daisy</name>
    <name type="synonym">Chrysanthemum cinerariifolium</name>
    <dbReference type="NCBI Taxonomy" id="118510"/>
    <lineage>
        <taxon>Eukaryota</taxon>
        <taxon>Viridiplantae</taxon>
        <taxon>Streptophyta</taxon>
        <taxon>Embryophyta</taxon>
        <taxon>Tracheophyta</taxon>
        <taxon>Spermatophyta</taxon>
        <taxon>Magnoliopsida</taxon>
        <taxon>eudicotyledons</taxon>
        <taxon>Gunneridae</taxon>
        <taxon>Pentapetalae</taxon>
        <taxon>asterids</taxon>
        <taxon>campanulids</taxon>
        <taxon>Asterales</taxon>
        <taxon>Asteraceae</taxon>
        <taxon>Asteroideae</taxon>
        <taxon>Anthemideae</taxon>
        <taxon>Anthemidinae</taxon>
        <taxon>Tanacetum</taxon>
    </lineage>
</organism>
<dbReference type="Gene3D" id="3.10.10.10">
    <property type="entry name" value="HIV Type 1 Reverse Transcriptase, subunit A, domain 1"/>
    <property type="match status" value="1"/>
</dbReference>
<evidence type="ECO:0000256" key="3">
    <source>
        <dbReference type="ARBA" id="ARBA00009183"/>
    </source>
</evidence>
<dbReference type="Pfam" id="PF25597">
    <property type="entry name" value="SH3_retrovirus"/>
    <property type="match status" value="1"/>
</dbReference>
<dbReference type="InterPro" id="IPR020946">
    <property type="entry name" value="Flavin_mOase-like"/>
</dbReference>
<dbReference type="GO" id="GO:0050661">
    <property type="term" value="F:NADP binding"/>
    <property type="evidence" value="ECO:0007669"/>
    <property type="project" value="InterPro"/>
</dbReference>
<keyword evidence="13" id="KW-0670">Pyruvate</keyword>
<dbReference type="EMBL" id="BKCJ010005156">
    <property type="protein sequence ID" value="GEU65194.1"/>
    <property type="molecule type" value="Genomic_DNA"/>
</dbReference>
<dbReference type="SUPFAM" id="SSF56672">
    <property type="entry name" value="DNA/RNA polymerases"/>
    <property type="match status" value="1"/>
</dbReference>
<dbReference type="PROSITE" id="PS50994">
    <property type="entry name" value="INTEGRASE"/>
    <property type="match status" value="1"/>
</dbReference>
<protein>
    <recommendedName>
        <fullName evidence="10">Flavin-containing monooxygenase</fullName>
        <ecNumber evidence="10">1.-.-.-</ecNumber>
    </recommendedName>
</protein>
<keyword evidence="4 10" id="KW-0285">Flavoprotein</keyword>
<keyword evidence="5 10" id="KW-0274">FAD</keyword>
<proteinExistence type="inferred from homology"/>
<dbReference type="Gene3D" id="3.30.420.10">
    <property type="entry name" value="Ribonuclease H-like superfamily/Ribonuclease H"/>
    <property type="match status" value="3"/>
</dbReference>
<comment type="catalytic activity">
    <reaction evidence="9">
        <text>indole-3-pyruvate + NADPH + O2 + H(+) = (indol-3-yl)acetate + CO2 + NADP(+) + H2O</text>
        <dbReference type="Rhea" id="RHEA:34331"/>
        <dbReference type="ChEBI" id="CHEBI:15377"/>
        <dbReference type="ChEBI" id="CHEBI:15378"/>
        <dbReference type="ChEBI" id="CHEBI:15379"/>
        <dbReference type="ChEBI" id="CHEBI:16526"/>
        <dbReference type="ChEBI" id="CHEBI:17640"/>
        <dbReference type="ChEBI" id="CHEBI:30854"/>
        <dbReference type="ChEBI" id="CHEBI:57783"/>
        <dbReference type="ChEBI" id="CHEBI:58349"/>
        <dbReference type="EC" id="1.14.13.168"/>
    </reaction>
</comment>
<dbReference type="InterPro" id="IPR012337">
    <property type="entry name" value="RNaseH-like_sf"/>
</dbReference>
<keyword evidence="8" id="KW-0073">Auxin biosynthesis</keyword>
<reference evidence="13" key="1">
    <citation type="journal article" date="2019" name="Sci. Rep.">
        <title>Draft genome of Tanacetum cinerariifolium, the natural source of mosquito coil.</title>
        <authorList>
            <person name="Yamashiro T."/>
            <person name="Shiraishi A."/>
            <person name="Satake H."/>
            <person name="Nakayama K."/>
        </authorList>
    </citation>
    <scope>NUCLEOTIDE SEQUENCE</scope>
</reference>
<dbReference type="GO" id="GO:0009851">
    <property type="term" value="P:auxin biosynthetic process"/>
    <property type="evidence" value="ECO:0007669"/>
    <property type="project" value="UniProtKB-KW"/>
</dbReference>
<dbReference type="InterPro" id="IPR036397">
    <property type="entry name" value="RNaseH_sf"/>
</dbReference>
<accession>A0A6L2LXX9</accession>
<evidence type="ECO:0000256" key="5">
    <source>
        <dbReference type="ARBA" id="ARBA00022827"/>
    </source>
</evidence>
<feature type="compositionally biased region" description="Polar residues" evidence="11">
    <location>
        <begin position="623"/>
        <end position="643"/>
    </location>
</feature>
<dbReference type="InterPro" id="IPR036188">
    <property type="entry name" value="FAD/NAD-bd_sf"/>
</dbReference>
<evidence type="ECO:0000256" key="6">
    <source>
        <dbReference type="ARBA" id="ARBA00022857"/>
    </source>
</evidence>
<dbReference type="AlphaFoldDB" id="A0A6L2LXX9"/>
<evidence type="ECO:0000256" key="8">
    <source>
        <dbReference type="ARBA" id="ARBA00023070"/>
    </source>
</evidence>
<gene>
    <name evidence="13" type="ORF">Tci_037172</name>
</gene>
<dbReference type="EC" id="1.-.-.-" evidence="10"/>
<evidence type="ECO:0000256" key="7">
    <source>
        <dbReference type="ARBA" id="ARBA00023002"/>
    </source>
</evidence>
<dbReference type="PANTHER" id="PTHR43539:SF42">
    <property type="entry name" value="OS01G0273800 PROTEIN"/>
    <property type="match status" value="1"/>
</dbReference>
<dbReference type="InterPro" id="IPR050982">
    <property type="entry name" value="Auxin_biosynth/cation_transpt"/>
</dbReference>
<dbReference type="Gene3D" id="1.10.340.70">
    <property type="match status" value="1"/>
</dbReference>
<keyword evidence="7 10" id="KW-0560">Oxidoreductase</keyword>
<evidence type="ECO:0000256" key="1">
    <source>
        <dbReference type="ARBA" id="ARBA00001974"/>
    </source>
</evidence>
<dbReference type="InterPro" id="IPR043502">
    <property type="entry name" value="DNA/RNA_pol_sf"/>
</dbReference>
<dbReference type="InterPro" id="IPR001584">
    <property type="entry name" value="Integrase_cat-core"/>
</dbReference>
<dbReference type="GO" id="GO:0015074">
    <property type="term" value="P:DNA integration"/>
    <property type="evidence" value="ECO:0007669"/>
    <property type="project" value="InterPro"/>
</dbReference>
<evidence type="ECO:0000256" key="9">
    <source>
        <dbReference type="ARBA" id="ARBA00047707"/>
    </source>
</evidence>
<keyword evidence="10 13" id="KW-0503">Monooxygenase</keyword>
<dbReference type="SUPFAM" id="SSF53098">
    <property type="entry name" value="Ribonuclease H-like"/>
    <property type="match status" value="2"/>
</dbReference>
<dbReference type="Pfam" id="PF17919">
    <property type="entry name" value="RT_RNaseH_2"/>
    <property type="match status" value="1"/>
</dbReference>
<comment type="pathway">
    <text evidence="2">Plant hormone metabolism; auxin biosynthesis.</text>
</comment>
<dbReference type="InterPro" id="IPR041577">
    <property type="entry name" value="RT_RNaseH_2"/>
</dbReference>
<evidence type="ECO:0000256" key="2">
    <source>
        <dbReference type="ARBA" id="ARBA00004814"/>
    </source>
</evidence>
<dbReference type="Pfam" id="PF17921">
    <property type="entry name" value="Integrase_H2C2"/>
    <property type="match status" value="1"/>
</dbReference>
<keyword evidence="6" id="KW-0521">NADP</keyword>
<dbReference type="GO" id="GO:0004499">
    <property type="term" value="F:N,N-dimethylaniline monooxygenase activity"/>
    <property type="evidence" value="ECO:0007669"/>
    <property type="project" value="InterPro"/>
</dbReference>
<dbReference type="GO" id="GO:0003676">
    <property type="term" value="F:nucleic acid binding"/>
    <property type="evidence" value="ECO:0007669"/>
    <property type="project" value="InterPro"/>
</dbReference>
<dbReference type="GO" id="GO:0050660">
    <property type="term" value="F:flavin adenine dinucleotide binding"/>
    <property type="evidence" value="ECO:0007669"/>
    <property type="project" value="InterPro"/>
</dbReference>
<comment type="similarity">
    <text evidence="3 10">Belongs to the FMO family.</text>
</comment>
<dbReference type="InterPro" id="IPR057670">
    <property type="entry name" value="SH3_retrovirus"/>
</dbReference>
<evidence type="ECO:0000256" key="10">
    <source>
        <dbReference type="RuleBase" id="RU361177"/>
    </source>
</evidence>
<name>A0A6L2LXX9_TANCI</name>
<dbReference type="GO" id="GO:0103075">
    <property type="term" value="F:indole-3-pyruvate monooxygenase activity"/>
    <property type="evidence" value="ECO:0007669"/>
    <property type="project" value="UniProtKB-EC"/>
</dbReference>
<dbReference type="SUPFAM" id="SSF51905">
    <property type="entry name" value="FAD/NAD(P)-binding domain"/>
    <property type="match status" value="1"/>
</dbReference>
<comment type="cofactor">
    <cofactor evidence="1 10">
        <name>FAD</name>
        <dbReference type="ChEBI" id="CHEBI:57692"/>
    </cofactor>
</comment>
<dbReference type="SUPFAM" id="SSF51971">
    <property type="entry name" value="Nucleotide-binding domain"/>
    <property type="match status" value="1"/>
</dbReference>
<evidence type="ECO:0000313" key="13">
    <source>
        <dbReference type="EMBL" id="GEU65194.1"/>
    </source>
</evidence>
<dbReference type="InterPro" id="IPR041588">
    <property type="entry name" value="Integrase_H2C2"/>
</dbReference>
<comment type="caution">
    <text evidence="13">The sequence shown here is derived from an EMBL/GenBank/DDBJ whole genome shotgun (WGS) entry which is preliminary data.</text>
</comment>
<feature type="region of interest" description="Disordered" evidence="11">
    <location>
        <begin position="615"/>
        <end position="643"/>
    </location>
</feature>
<evidence type="ECO:0000256" key="4">
    <source>
        <dbReference type="ARBA" id="ARBA00022630"/>
    </source>
</evidence>
<evidence type="ECO:0000259" key="12">
    <source>
        <dbReference type="PROSITE" id="PS50994"/>
    </source>
</evidence>
<evidence type="ECO:0000256" key="11">
    <source>
        <dbReference type="SAM" id="MobiDB-lite"/>
    </source>
</evidence>
<dbReference type="Pfam" id="PF00743">
    <property type="entry name" value="FMO-like"/>
    <property type="match status" value="1"/>
</dbReference>
<dbReference type="PANTHER" id="PTHR43539">
    <property type="entry name" value="FLAVIN-BINDING MONOOXYGENASE-LIKE PROTEIN (AFU_ORTHOLOGUE AFUA_4G09220)"/>
    <property type="match status" value="1"/>
</dbReference>
<dbReference type="Gene3D" id="3.50.50.60">
    <property type="entry name" value="FAD/NAD(P)-binding domain"/>
    <property type="match status" value="1"/>
</dbReference>
<feature type="domain" description="Integrase catalytic" evidence="12">
    <location>
        <begin position="469"/>
        <end position="542"/>
    </location>
</feature>
<sequence length="976" mass="110400">MEDDYKPVVQSQRRVNPKIHDVIKKEVIKLFDAGMIYPISDSPWVSPIYCVPKKGGMTVFSNENNKLTPMRLVTGWRVCIDYRKLNDATRKDHFPLPFMDQMLKRLAGNEFYCFLDGFSGEWMVLGHKISKSSIEVDRAKVDTHDSSPGKETPFVFSKEYVDAFDTLKKKLTEASILVVPDWNLPFELMCDASNFVIDAVLGQRKTKHFQPIHYASKTMIEAQIHYTTTEKEMLAVIIRRCVHGQKAFDILKACHEGPTGGHHGVNLTVKKVFDAGFLWPSIYRDAHDMIKTCDTFDYLSKWVEAKALPTNDARVIVKFLKSLFFRFGIPRAIISDRGTHFCNDQFTREMIKYGRTVGENRASWSDKLDDALWAFRTAYKTPIGCTPYKLVYGKSFHLPIELEHRAYWSLKHVNLNLKTAGDHRKLQLNELSKDYAKAVKKQSKPGNIERDIERLHQKPDQRTISYKRIEHQTSTTRTPKQNGVVERRNRTLVEAARTMLSVAKISLFFGDEAIATTCFTQNRSLVIPPHEKTPYHIINGRKSSVKFFYIFGSLWYIIRYGENLDKMKEKGDACIFVGYSTKSRAYRVYNKRTRVIVETIHLNFDELPLVTSDHVSSDPAPQCPTTALEHTSLSPNPQSQKNIPQAAKTVTTSNELDLLFSPMFNDLLNGTTQVVSKSSAVTTADASDKRQQQPDSTTFTSTLATTITADGNFDLYKRRCCSLILAKSDSLPREASEVFIPQVDGLSEFKGEVIHSTEYKSGEAYENKKVLVVGAGNSGMEIALDLSNYGAQTSIVVRSPIHILPKWSANHGIILLRIIPLQLVDLLSVLVSKLLYGDITKYGLERPSEGPLIRRVRDGKYPVIDVGAFKKIKSGEIQVLPALKSIKEGNAAVFENGKCYQFDTILFATGFTRSTHLWLQDGDYYFNKDGLPKPNYPNHWKGENGIYCVGLARRGLYGAAADAQNIANHISNLISK</sequence>